<sequence length="334" mass="37570">MCGYEVFYEEVLCDAICSVLGSGSIIICVMLQRLSRTPELQPLFLLSVSDLLLAVCWLCGAVLFSQHCNSLNTHCYNLHNVEQILYMASFLYTLNYIWNLYRGIREKFDSCLSGHSAFSNRVSTAGKITALLSCLLPVMFMSPAFILGNISHCQANFSEPYRCLLMHTGALYLNSEPRPMMRPCSLLRSYRISVFLVTFLLTLLSITVLVVKARHIYRRVVTSNGYLGNQQRTSFRVMDQRMVLYPLIFVLCWGPAVTLAFLRLVKPSAGLGVVGVVLYISQAFTSASQGFLNCVVYGWTSVHLRQAGRTVLSRDVNTQTPLLRAQKMRSYSSL</sequence>
<dbReference type="SUPFAM" id="SSF81321">
    <property type="entry name" value="Family A G protein-coupled receptor-like"/>
    <property type="match status" value="1"/>
</dbReference>
<dbReference type="PRINTS" id="PR02001">
    <property type="entry name" value="GCR1CAMPR"/>
</dbReference>
<dbReference type="STRING" id="144197.ENSSPAP00000017207"/>
<feature type="domain" description="G-protein coupled receptors family 1 profile" evidence="5">
    <location>
        <begin position="21"/>
        <end position="297"/>
    </location>
</feature>
<keyword evidence="4" id="KW-0472">Membrane</keyword>
<dbReference type="GO" id="GO:0005886">
    <property type="term" value="C:plasma membrane"/>
    <property type="evidence" value="ECO:0007669"/>
    <property type="project" value="TreeGrafter"/>
</dbReference>
<proteinExistence type="predicted"/>
<organism evidence="6">
    <name type="scientific">Stegastes partitus</name>
    <name type="common">bicolor damselfish</name>
    <dbReference type="NCBI Taxonomy" id="144197"/>
    <lineage>
        <taxon>Eukaryota</taxon>
        <taxon>Metazoa</taxon>
        <taxon>Chordata</taxon>
        <taxon>Craniata</taxon>
        <taxon>Vertebrata</taxon>
        <taxon>Euteleostomi</taxon>
        <taxon>Actinopterygii</taxon>
        <taxon>Neopterygii</taxon>
        <taxon>Teleostei</taxon>
        <taxon>Neoteleostei</taxon>
        <taxon>Acanthomorphata</taxon>
        <taxon>Ovalentaria</taxon>
        <taxon>Pomacentridae</taxon>
        <taxon>Stegastes</taxon>
    </lineage>
</organism>
<accession>A0A3B5AUK5</accession>
<dbReference type="AlphaFoldDB" id="A0A3B5AUK5"/>
<dbReference type="GeneTree" id="ENSGT00390000003209"/>
<dbReference type="PANTHER" id="PTHR23112">
    <property type="entry name" value="G PROTEIN-COUPLED RECEPTOR 157-RELATED"/>
    <property type="match status" value="1"/>
</dbReference>
<evidence type="ECO:0000256" key="1">
    <source>
        <dbReference type="ARBA" id="ARBA00004141"/>
    </source>
</evidence>
<evidence type="ECO:0000256" key="4">
    <source>
        <dbReference type="ARBA" id="ARBA00023136"/>
    </source>
</evidence>
<dbReference type="Gene3D" id="1.20.1070.10">
    <property type="entry name" value="Rhodopsin 7-helix transmembrane proteins"/>
    <property type="match status" value="1"/>
</dbReference>
<dbReference type="PANTHER" id="PTHR23112:SF0">
    <property type="entry name" value="TRANSMEMBRANE PROTEIN 116"/>
    <property type="match status" value="1"/>
</dbReference>
<dbReference type="GO" id="GO:0007189">
    <property type="term" value="P:adenylate cyclase-activating G protein-coupled receptor signaling pathway"/>
    <property type="evidence" value="ECO:0007669"/>
    <property type="project" value="TreeGrafter"/>
</dbReference>
<reference evidence="6" key="1">
    <citation type="submission" date="2023-09" db="UniProtKB">
        <authorList>
            <consortium name="Ensembl"/>
        </authorList>
    </citation>
    <scope>IDENTIFICATION</scope>
</reference>
<dbReference type="InterPro" id="IPR022343">
    <property type="entry name" value="GCR1-cAMP_receptor"/>
</dbReference>
<evidence type="ECO:0000256" key="3">
    <source>
        <dbReference type="ARBA" id="ARBA00022989"/>
    </source>
</evidence>
<evidence type="ECO:0000259" key="5">
    <source>
        <dbReference type="PROSITE" id="PS50262"/>
    </source>
</evidence>
<dbReference type="GO" id="GO:0004930">
    <property type="term" value="F:G protein-coupled receptor activity"/>
    <property type="evidence" value="ECO:0007669"/>
    <property type="project" value="TreeGrafter"/>
</dbReference>
<evidence type="ECO:0000256" key="2">
    <source>
        <dbReference type="ARBA" id="ARBA00022692"/>
    </source>
</evidence>
<protein>
    <submittedName>
        <fullName evidence="6">Transmembrane protein 116</fullName>
    </submittedName>
</protein>
<keyword evidence="2" id="KW-0812">Transmembrane</keyword>
<name>A0A3B5AUK5_9TELE</name>
<keyword evidence="3" id="KW-1133">Transmembrane helix</keyword>
<dbReference type="InterPro" id="IPR017452">
    <property type="entry name" value="GPCR_Rhodpsn_7TM"/>
</dbReference>
<comment type="subcellular location">
    <subcellularLocation>
        <location evidence="1">Membrane</location>
        <topology evidence="1">Multi-pass membrane protein</topology>
    </subcellularLocation>
</comment>
<evidence type="ECO:0000313" key="6">
    <source>
        <dbReference type="Ensembl" id="ENSSPAP00000017207.1"/>
    </source>
</evidence>
<dbReference type="PROSITE" id="PS50262">
    <property type="entry name" value="G_PROTEIN_RECEP_F1_2"/>
    <property type="match status" value="1"/>
</dbReference>
<dbReference type="Ensembl" id="ENSSPAT00000017473.1">
    <property type="protein sequence ID" value="ENSSPAP00000017207.1"/>
    <property type="gene ID" value="ENSSPAG00000012985.1"/>
</dbReference>